<name>G7K774_MEDTR</name>
<keyword evidence="1" id="KW-0472">Membrane</keyword>
<evidence type="ECO:0000256" key="1">
    <source>
        <dbReference type="SAM" id="Phobius"/>
    </source>
</evidence>
<dbReference type="SUPFAM" id="SSF53098">
    <property type="entry name" value="Ribonuclease H-like"/>
    <property type="match status" value="1"/>
</dbReference>
<reference evidence="2 4" key="2">
    <citation type="journal article" date="2014" name="BMC Genomics">
        <title>An improved genome release (version Mt4.0) for the model legume Medicago truncatula.</title>
        <authorList>
            <person name="Tang H."/>
            <person name="Krishnakumar V."/>
            <person name="Bidwell S."/>
            <person name="Rosen B."/>
            <person name="Chan A."/>
            <person name="Zhou S."/>
            <person name="Gentzbittel L."/>
            <person name="Childs K.L."/>
            <person name="Yandell M."/>
            <person name="Gundlach H."/>
            <person name="Mayer K.F."/>
            <person name="Schwartz D.C."/>
            <person name="Town C.D."/>
        </authorList>
    </citation>
    <scope>GENOME REANNOTATION</scope>
    <source>
        <strain evidence="3 4">cv. Jemalong A17</strain>
    </source>
</reference>
<dbReference type="AlphaFoldDB" id="G7K774"/>
<accession>G7K774</accession>
<organism evidence="2 4">
    <name type="scientific">Medicago truncatula</name>
    <name type="common">Barrel medic</name>
    <name type="synonym">Medicago tribuloides</name>
    <dbReference type="NCBI Taxonomy" id="3880"/>
    <lineage>
        <taxon>Eukaryota</taxon>
        <taxon>Viridiplantae</taxon>
        <taxon>Streptophyta</taxon>
        <taxon>Embryophyta</taxon>
        <taxon>Tracheophyta</taxon>
        <taxon>Spermatophyta</taxon>
        <taxon>Magnoliopsida</taxon>
        <taxon>eudicotyledons</taxon>
        <taxon>Gunneridae</taxon>
        <taxon>Pentapetalae</taxon>
        <taxon>rosids</taxon>
        <taxon>fabids</taxon>
        <taxon>Fabales</taxon>
        <taxon>Fabaceae</taxon>
        <taxon>Papilionoideae</taxon>
        <taxon>50 kb inversion clade</taxon>
        <taxon>NPAAA clade</taxon>
        <taxon>Hologalegina</taxon>
        <taxon>IRL clade</taxon>
        <taxon>Trifolieae</taxon>
        <taxon>Medicago</taxon>
    </lineage>
</organism>
<protein>
    <submittedName>
        <fullName evidence="2">Transmembrane protein, putative</fullName>
    </submittedName>
</protein>
<dbReference type="PaxDb" id="3880-AES99654"/>
<gene>
    <name evidence="2" type="ordered locus">MTR_5g083290</name>
</gene>
<proteinExistence type="predicted"/>
<reference evidence="2 4" key="1">
    <citation type="journal article" date="2011" name="Nature">
        <title>The Medicago genome provides insight into the evolution of rhizobial symbioses.</title>
        <authorList>
            <person name="Young N.D."/>
            <person name="Debelle F."/>
            <person name="Oldroyd G.E."/>
            <person name="Geurts R."/>
            <person name="Cannon S.B."/>
            <person name="Udvardi M.K."/>
            <person name="Benedito V.A."/>
            <person name="Mayer K.F."/>
            <person name="Gouzy J."/>
            <person name="Schoof H."/>
            <person name="Van de Peer Y."/>
            <person name="Proost S."/>
            <person name="Cook D.R."/>
            <person name="Meyers B.C."/>
            <person name="Spannagl M."/>
            <person name="Cheung F."/>
            <person name="De Mita S."/>
            <person name="Krishnakumar V."/>
            <person name="Gundlach H."/>
            <person name="Zhou S."/>
            <person name="Mudge J."/>
            <person name="Bharti A.K."/>
            <person name="Murray J.D."/>
            <person name="Naoumkina M.A."/>
            <person name="Rosen B."/>
            <person name="Silverstein K.A."/>
            <person name="Tang H."/>
            <person name="Rombauts S."/>
            <person name="Zhao P.X."/>
            <person name="Zhou P."/>
            <person name="Barbe V."/>
            <person name="Bardou P."/>
            <person name="Bechner M."/>
            <person name="Bellec A."/>
            <person name="Berger A."/>
            <person name="Berges H."/>
            <person name="Bidwell S."/>
            <person name="Bisseling T."/>
            <person name="Choisne N."/>
            <person name="Couloux A."/>
            <person name="Denny R."/>
            <person name="Deshpande S."/>
            <person name="Dai X."/>
            <person name="Doyle J.J."/>
            <person name="Dudez A.M."/>
            <person name="Farmer A.D."/>
            <person name="Fouteau S."/>
            <person name="Franken C."/>
            <person name="Gibelin C."/>
            <person name="Gish J."/>
            <person name="Goldstein S."/>
            <person name="Gonzalez A.J."/>
            <person name="Green P.J."/>
            <person name="Hallab A."/>
            <person name="Hartog M."/>
            <person name="Hua A."/>
            <person name="Humphray S.J."/>
            <person name="Jeong D.H."/>
            <person name="Jing Y."/>
            <person name="Jocker A."/>
            <person name="Kenton S.M."/>
            <person name="Kim D.J."/>
            <person name="Klee K."/>
            <person name="Lai H."/>
            <person name="Lang C."/>
            <person name="Lin S."/>
            <person name="Macmil S.L."/>
            <person name="Magdelenat G."/>
            <person name="Matthews L."/>
            <person name="McCorrison J."/>
            <person name="Monaghan E.L."/>
            <person name="Mun J.H."/>
            <person name="Najar F.Z."/>
            <person name="Nicholson C."/>
            <person name="Noirot C."/>
            <person name="O'Bleness M."/>
            <person name="Paule C.R."/>
            <person name="Poulain J."/>
            <person name="Prion F."/>
            <person name="Qin B."/>
            <person name="Qu C."/>
            <person name="Retzel E.F."/>
            <person name="Riddle C."/>
            <person name="Sallet E."/>
            <person name="Samain S."/>
            <person name="Samson N."/>
            <person name="Sanders I."/>
            <person name="Saurat O."/>
            <person name="Scarpelli C."/>
            <person name="Schiex T."/>
            <person name="Segurens B."/>
            <person name="Severin A.J."/>
            <person name="Sherrier D.J."/>
            <person name="Shi R."/>
            <person name="Sims S."/>
            <person name="Singer S.R."/>
            <person name="Sinharoy S."/>
            <person name="Sterck L."/>
            <person name="Viollet A."/>
            <person name="Wang B.B."/>
            <person name="Wang K."/>
            <person name="Wang M."/>
            <person name="Wang X."/>
            <person name="Warfsmann J."/>
            <person name="Weissenbach J."/>
            <person name="White D.D."/>
            <person name="White J.D."/>
            <person name="Wiley G.B."/>
            <person name="Wincker P."/>
            <person name="Xing Y."/>
            <person name="Yang L."/>
            <person name="Yao Z."/>
            <person name="Ying F."/>
            <person name="Zhai J."/>
            <person name="Zhou L."/>
            <person name="Zuber A."/>
            <person name="Denarie J."/>
            <person name="Dixon R.A."/>
            <person name="May G.D."/>
            <person name="Schwartz D.C."/>
            <person name="Rogers J."/>
            <person name="Quetier F."/>
            <person name="Town C.D."/>
            <person name="Roe B.A."/>
        </authorList>
    </citation>
    <scope>NUCLEOTIDE SEQUENCE [LARGE SCALE GENOMIC DNA]</scope>
    <source>
        <strain evidence="2">A17</strain>
        <strain evidence="3 4">cv. Jemalong A17</strain>
    </source>
</reference>
<dbReference type="InterPro" id="IPR012337">
    <property type="entry name" value="RNaseH-like_sf"/>
</dbReference>
<keyword evidence="1 2" id="KW-0812">Transmembrane</keyword>
<keyword evidence="1" id="KW-1133">Transmembrane helix</keyword>
<dbReference type="EMBL" id="CM001221">
    <property type="protein sequence ID" value="AES99654.1"/>
    <property type="molecule type" value="Genomic_DNA"/>
</dbReference>
<reference evidence="3" key="3">
    <citation type="submission" date="2015-04" db="UniProtKB">
        <authorList>
            <consortium name="EnsemblPlants"/>
        </authorList>
    </citation>
    <scope>IDENTIFICATION</scope>
    <source>
        <strain evidence="3">cv. Jemalong A17</strain>
    </source>
</reference>
<evidence type="ECO:0000313" key="2">
    <source>
        <dbReference type="EMBL" id="AES99654.1"/>
    </source>
</evidence>
<evidence type="ECO:0000313" key="3">
    <source>
        <dbReference type="EnsemblPlants" id="AES99654"/>
    </source>
</evidence>
<dbReference type="Proteomes" id="UP000002051">
    <property type="component" value="Chromosome 5"/>
</dbReference>
<feature type="transmembrane region" description="Helical" evidence="1">
    <location>
        <begin position="103"/>
        <end position="121"/>
    </location>
</feature>
<keyword evidence="4" id="KW-1185">Reference proteome</keyword>
<dbReference type="EnsemblPlants" id="AES99654">
    <property type="protein sequence ID" value="AES99654"/>
    <property type="gene ID" value="MTR_5g083290"/>
</dbReference>
<evidence type="ECO:0000313" key="4">
    <source>
        <dbReference type="Proteomes" id="UP000002051"/>
    </source>
</evidence>
<sequence length="134" mass="15537">MISEFLIGNVMFTKTLREDLYIITINGIFVWKGSNICKLDGTLTKSSKIYLITFIDDCYDYTFVYLMKNKIKPSSDFIVIEAQSIIFTYSPQMNSKTKRKNRTLIELVVVIMFDYGCYISLMGGNFVDCFLHVK</sequence>
<dbReference type="HOGENOM" id="CLU_1899313_0_0_1"/>